<evidence type="ECO:0000256" key="4">
    <source>
        <dbReference type="ARBA" id="ARBA00022837"/>
    </source>
</evidence>
<feature type="compositionally biased region" description="Basic and acidic residues" evidence="5">
    <location>
        <begin position="917"/>
        <end position="945"/>
    </location>
</feature>
<dbReference type="InterPro" id="IPR053180">
    <property type="entry name" value="Ca-binding_acidic-repeat"/>
</dbReference>
<feature type="transmembrane region" description="Helical" evidence="6">
    <location>
        <begin position="1400"/>
        <end position="1418"/>
    </location>
</feature>
<reference evidence="7" key="1">
    <citation type="submission" date="2022-09" db="EMBL/GenBank/DDBJ databases">
        <title>Actin cytoskeleton and complex cell architecture in an #Asgard archaeon.</title>
        <authorList>
            <person name="Ponce Toledo R.I."/>
            <person name="Schleper C."/>
            <person name="Rodrigues Oliveira T."/>
            <person name="Wollweber F."/>
            <person name="Xu J."/>
            <person name="Rittmann S."/>
            <person name="Klingl A."/>
            <person name="Pilhofer M."/>
        </authorList>
    </citation>
    <scope>NUCLEOTIDE SEQUENCE</scope>
    <source>
        <strain evidence="7">B-35</strain>
    </source>
</reference>
<proteinExistence type="predicted"/>
<dbReference type="EMBL" id="CP104013">
    <property type="protein sequence ID" value="UYP44388.1"/>
    <property type="molecule type" value="Genomic_DNA"/>
</dbReference>
<gene>
    <name evidence="7" type="ORF">NEF87_000673</name>
</gene>
<evidence type="ECO:0000256" key="2">
    <source>
        <dbReference type="ARBA" id="ARBA00022525"/>
    </source>
</evidence>
<dbReference type="InterPro" id="IPR059100">
    <property type="entry name" value="TSP3_bac"/>
</dbReference>
<evidence type="ECO:0008006" key="9">
    <source>
        <dbReference type="Google" id="ProtNLM"/>
    </source>
</evidence>
<accession>A0ABY6HM55</accession>
<feature type="compositionally biased region" description="Acidic residues" evidence="5">
    <location>
        <begin position="894"/>
        <end position="911"/>
    </location>
</feature>
<feature type="compositionally biased region" description="Acidic residues" evidence="5">
    <location>
        <begin position="964"/>
        <end position="973"/>
    </location>
</feature>
<dbReference type="Proteomes" id="UP001208689">
    <property type="component" value="Chromosome"/>
</dbReference>
<evidence type="ECO:0000256" key="6">
    <source>
        <dbReference type="SAM" id="Phobius"/>
    </source>
</evidence>
<evidence type="ECO:0000256" key="3">
    <source>
        <dbReference type="ARBA" id="ARBA00022729"/>
    </source>
</evidence>
<keyword evidence="4" id="KW-0106">Calcium</keyword>
<dbReference type="InterPro" id="IPR028974">
    <property type="entry name" value="TSP_type-3_rpt"/>
</dbReference>
<dbReference type="PANTHER" id="PTHR37467">
    <property type="entry name" value="EXPORTED CALCIUM-BINDING GLYCOPROTEIN-RELATED"/>
    <property type="match status" value="1"/>
</dbReference>
<feature type="region of interest" description="Disordered" evidence="5">
    <location>
        <begin position="893"/>
        <end position="1036"/>
    </location>
</feature>
<keyword evidence="6" id="KW-0812">Transmembrane</keyword>
<keyword evidence="6" id="KW-0472">Membrane</keyword>
<sequence>MKKKQIYSLFLVFVFLGSISFVQGFEGSSDYSTSSREIIEEIELSGLNFTYPFSAGDEFIFDFNLAVDVGTDDPTIYSEIDQWILDNSDIFSSFDIESRIEEFEDLVYQDFDIKILIDQMKSIYENRTRFDGEFYYNYTEGDEDLLVGEEIYGQNSDIKAYDLIMGNISVRNDTYWFGAPSDYALDVINEAGNLISNVIPFDRELNEMQEQIDFLSLMLPQVPTNSLPIEMLRFRNLTDEFSYEKWDPTVPTMPTLGDDDYDYKMNYYHGYHDAGYDWGYGDGVHDDEYRDWDVFHQDEKKNDDKYDDRDHWEESFYPFEDNFYGDGYNEGYRHGYNHGYVDGYEDYQTYLSTHPQPELPFPDYFDGLEGFPLIAPPGMNFSKIYDLAFEMIDWENAYAAYLGDEGLPIDDIWGTIDDLGAVSNFYVDTNTVSLVINTDHLNWSFIEFLSKGMINKTIIEDMVGIKDFTGQINIALEMNEDRTFKGFTMYLFGDITLDFTDLQDMLPDDDDFPDFIRNLADDTFYMGLNFSLTSHDYLPPSLNDMDPDEFLKVANLGEDSDDYDNDGILNSEEIAAGSDTYITNEYSADTDGDFLLDAEEIALGLDPTDADSDGDSMPDGWEVYYGTDPETDDSSVNTDGDGFTNLEEYDHMTDPGLADTDGDGLNDDLEILSDPLNPDTDGDDLNDYDEIIVYFTNPLNEDTDNDNMTDGWEVSYGLNATLTADGKYNNDTDDLLNDEEFARGCSPLTNDTDNDDLDDRFEIEYPDHALSPSNNDTDWDGLSDYDEVMTYFTKPNRYDTDNDGLDDYEELFVYFTNATYYDTDYDEMNDWEEVRFGINPNNVDSDGDLIPDGYEWRHYNDDWHHLDPSTADDTSVDWDGDGLTLLQEIVGDYSDPEDWDTDRDGLDDYEESVLNTDPRDWDTDHDGLSDSEEHYNAFTDPKDWDSENDLMPDGWEWHHGLDPNTDDAADDLDADGRSNLDEYYDDTWPNDPDTDKDGLSDGDEALEYTDPRDWDSDNDGLSDGFENTTTGYEPLTWDSVTPGIPDYESMYHSSGYSEIVTLFNTHNIDYLYEDEYFGDVIKFEHPGNNARWFEIYLFGDDTAGATFTLSVSYEEEVWDGDHWERHQRTDELYTDEPWTTGTLLTIDSHNYGQNWYNFKLMVFDGNPSHDVEEYFDLNVKSHDPMVEGPNDETIDIFDSDSYAWFGWNIHDNMDWYEYGNYVITRGTSIVKRGNWYAGDFVGFDVCEVPPIGVWEFTIHVDDNKGGHSVRNLTLNIEGVDPTISHPADITIDSTVAAADAKIHWTIEDPSVQDGAYYEIFVDSISIREVMWNGEQQFQYNITEDLSTLSAGVYEYKIVADDGRGGIVDDIVIVTVNAPANTTTTETTTTETTTPPFEIPGYSPVVFGFVSLIAIAYIIKKRK</sequence>
<dbReference type="PANTHER" id="PTHR37467:SF1">
    <property type="entry name" value="EXPORTED CALCIUM-BINDING GLYCOPROTEIN"/>
    <property type="match status" value="1"/>
</dbReference>
<evidence type="ECO:0000256" key="1">
    <source>
        <dbReference type="ARBA" id="ARBA00004613"/>
    </source>
</evidence>
<evidence type="ECO:0000313" key="7">
    <source>
        <dbReference type="EMBL" id="UYP44388.1"/>
    </source>
</evidence>
<keyword evidence="6" id="KW-1133">Transmembrane helix</keyword>
<dbReference type="Gene3D" id="4.10.1080.10">
    <property type="entry name" value="TSP type-3 repeat"/>
    <property type="match status" value="1"/>
</dbReference>
<organism evidence="7 8">
    <name type="scientific">Candidatus Lokiarchaeum ossiferum</name>
    <dbReference type="NCBI Taxonomy" id="2951803"/>
    <lineage>
        <taxon>Archaea</taxon>
        <taxon>Promethearchaeati</taxon>
        <taxon>Promethearchaeota</taxon>
        <taxon>Promethearchaeia</taxon>
        <taxon>Promethearchaeales</taxon>
        <taxon>Promethearchaeaceae</taxon>
        <taxon>Candidatus Lokiarchaeum</taxon>
    </lineage>
</organism>
<name>A0ABY6HM55_9ARCH</name>
<keyword evidence="8" id="KW-1185">Reference proteome</keyword>
<evidence type="ECO:0000256" key="5">
    <source>
        <dbReference type="SAM" id="MobiDB-lite"/>
    </source>
</evidence>
<comment type="subcellular location">
    <subcellularLocation>
        <location evidence="1">Secreted</location>
    </subcellularLocation>
</comment>
<dbReference type="Pfam" id="PF18884">
    <property type="entry name" value="TSP3_bac"/>
    <property type="match status" value="9"/>
</dbReference>
<keyword evidence="3" id="KW-0732">Signal</keyword>
<evidence type="ECO:0000313" key="8">
    <source>
        <dbReference type="Proteomes" id="UP001208689"/>
    </source>
</evidence>
<keyword evidence="2" id="KW-0964">Secreted</keyword>
<protein>
    <recommendedName>
        <fullName evidence="9">PGF-CTERM sorting domain-containing protein</fullName>
    </recommendedName>
</protein>